<gene>
    <name evidence="2" type="ORF">CCMP2556_LOCUS52713</name>
</gene>
<feature type="compositionally biased region" description="Low complexity" evidence="1">
    <location>
        <begin position="90"/>
        <end position="130"/>
    </location>
</feature>
<keyword evidence="3" id="KW-1185">Reference proteome</keyword>
<dbReference type="EMBL" id="CAXAMN010027928">
    <property type="protein sequence ID" value="CAK9113938.1"/>
    <property type="molecule type" value="Genomic_DNA"/>
</dbReference>
<evidence type="ECO:0000256" key="1">
    <source>
        <dbReference type="SAM" id="MobiDB-lite"/>
    </source>
</evidence>
<organism evidence="2 3">
    <name type="scientific">Durusdinium trenchii</name>
    <dbReference type="NCBI Taxonomy" id="1381693"/>
    <lineage>
        <taxon>Eukaryota</taxon>
        <taxon>Sar</taxon>
        <taxon>Alveolata</taxon>
        <taxon>Dinophyceae</taxon>
        <taxon>Suessiales</taxon>
        <taxon>Symbiodiniaceae</taxon>
        <taxon>Durusdinium</taxon>
    </lineage>
</organism>
<sequence length="236" mass="25215">MYIGPWQEYKLARLIQHQHQVLARELSAQDVRRGRPFDASPASSRSGFSGQSTQSAPAHVPGPSAQVRLNDYCDSIERAERRRGAPRPRAPSGGSSNASTRPYSSSSGSTRGQGGSSSSTSSGRAAAKRAAGPKKSGKPPKAVSLEEQRRTRIKHMQRLYGLGSEAPDAPQGGQFSTTEGQTETIETENAKDAPKKSTGVPGPAEEFELFGRAGHDLGLGMTMPRRTPEEASPKLF</sequence>
<accession>A0ABP0SNH4</accession>
<feature type="compositionally biased region" description="Polar residues" evidence="1">
    <location>
        <begin position="41"/>
        <end position="56"/>
    </location>
</feature>
<comment type="caution">
    <text evidence="2">The sequence shown here is derived from an EMBL/GenBank/DDBJ whole genome shotgun (WGS) entry which is preliminary data.</text>
</comment>
<protein>
    <submittedName>
        <fullName evidence="2">Uncharacterized protein</fullName>
    </submittedName>
</protein>
<name>A0ABP0SNH4_9DINO</name>
<feature type="compositionally biased region" description="Basic and acidic residues" evidence="1">
    <location>
        <begin position="226"/>
        <end position="236"/>
    </location>
</feature>
<proteinExistence type="predicted"/>
<reference evidence="2 3" key="1">
    <citation type="submission" date="2024-02" db="EMBL/GenBank/DDBJ databases">
        <authorList>
            <person name="Chen Y."/>
            <person name="Shah S."/>
            <person name="Dougan E. K."/>
            <person name="Thang M."/>
            <person name="Chan C."/>
        </authorList>
    </citation>
    <scope>NUCLEOTIDE SEQUENCE [LARGE SCALE GENOMIC DNA]</scope>
</reference>
<evidence type="ECO:0000313" key="3">
    <source>
        <dbReference type="Proteomes" id="UP001642484"/>
    </source>
</evidence>
<evidence type="ECO:0000313" key="2">
    <source>
        <dbReference type="EMBL" id="CAK9113938.1"/>
    </source>
</evidence>
<feature type="region of interest" description="Disordered" evidence="1">
    <location>
        <begin position="32"/>
        <end position="236"/>
    </location>
</feature>
<dbReference type="Proteomes" id="UP001642484">
    <property type="component" value="Unassembled WGS sequence"/>
</dbReference>